<dbReference type="HOGENOM" id="CLU_161787_0_1_3"/>
<dbReference type="EMBL" id="CP003642">
    <property type="protein sequence ID" value="AFZ27321.1"/>
    <property type="molecule type" value="Genomic_DNA"/>
</dbReference>
<evidence type="ECO:0000313" key="1">
    <source>
        <dbReference type="EMBL" id="AFZ27321.1"/>
    </source>
</evidence>
<dbReference type="InterPro" id="IPR025354">
    <property type="entry name" value="DUF4258"/>
</dbReference>
<dbReference type="OrthoDB" id="9791640at2"/>
<dbReference type="RefSeq" id="WP_015210556.1">
    <property type="nucleotide sequence ID" value="NC_019757.1"/>
</dbReference>
<evidence type="ECO:0000313" key="2">
    <source>
        <dbReference type="Proteomes" id="UP000010475"/>
    </source>
</evidence>
<name>K9X5H2_9NOST</name>
<dbReference type="STRING" id="56107.Cylst_5292"/>
<evidence type="ECO:0008006" key="3">
    <source>
        <dbReference type="Google" id="ProtNLM"/>
    </source>
</evidence>
<accession>K9X5H2</accession>
<protein>
    <recommendedName>
        <fullName evidence="3">DUF4258 domain-containing protein</fullName>
    </recommendedName>
</protein>
<organism evidence="1 2">
    <name type="scientific">Cylindrospermum stagnale PCC 7417</name>
    <dbReference type="NCBI Taxonomy" id="56107"/>
    <lineage>
        <taxon>Bacteria</taxon>
        <taxon>Bacillati</taxon>
        <taxon>Cyanobacteriota</taxon>
        <taxon>Cyanophyceae</taxon>
        <taxon>Nostocales</taxon>
        <taxon>Nostocaceae</taxon>
        <taxon>Cylindrospermum</taxon>
    </lineage>
</organism>
<dbReference type="Pfam" id="PF14076">
    <property type="entry name" value="DUF4258"/>
    <property type="match status" value="1"/>
</dbReference>
<dbReference type="Proteomes" id="UP000010475">
    <property type="component" value="Chromosome"/>
</dbReference>
<dbReference type="AlphaFoldDB" id="K9X5H2"/>
<keyword evidence="2" id="KW-1185">Reference proteome</keyword>
<dbReference type="KEGG" id="csg:Cylst_5292"/>
<gene>
    <name evidence="1" type="ORF">Cylst_5292</name>
</gene>
<sequence length="109" mass="12663">MGNRKQQIHKLISAAINTRTFNFTAHAVTQSQHRCLVSEDIFYSVLKGSVLEEQQDLNRAPKFIVSGRTEFGMRLETVWAYNERNGWATLISLFSPDTNPWNKSHIRRR</sequence>
<reference evidence="1 2" key="1">
    <citation type="submission" date="2012-06" db="EMBL/GenBank/DDBJ databases">
        <title>Finished chromosome of genome of Cylindrospermum stagnale PCC 7417.</title>
        <authorList>
            <consortium name="US DOE Joint Genome Institute"/>
            <person name="Gugger M."/>
            <person name="Coursin T."/>
            <person name="Rippka R."/>
            <person name="Tandeau De Marsac N."/>
            <person name="Huntemann M."/>
            <person name="Wei C.-L."/>
            <person name="Han J."/>
            <person name="Detter J.C."/>
            <person name="Han C."/>
            <person name="Tapia R."/>
            <person name="Chen A."/>
            <person name="Kyrpides N."/>
            <person name="Mavromatis K."/>
            <person name="Markowitz V."/>
            <person name="Szeto E."/>
            <person name="Ivanova N."/>
            <person name="Pagani I."/>
            <person name="Pati A."/>
            <person name="Goodwin L."/>
            <person name="Nordberg H.P."/>
            <person name="Cantor M.N."/>
            <person name="Hua S.X."/>
            <person name="Woyke T."/>
            <person name="Kerfeld C.A."/>
        </authorList>
    </citation>
    <scope>NUCLEOTIDE SEQUENCE [LARGE SCALE GENOMIC DNA]</scope>
    <source>
        <strain evidence="1 2">PCC 7417</strain>
    </source>
</reference>
<proteinExistence type="predicted"/>